<protein>
    <submittedName>
        <fullName evidence="2">NAD(P)H-binding protein</fullName>
    </submittedName>
</protein>
<feature type="domain" description="NAD(P)-binding" evidence="1">
    <location>
        <begin position="7"/>
        <end position="173"/>
    </location>
</feature>
<name>A0ABW4GS21_9ACTN</name>
<gene>
    <name evidence="2" type="ORF">ACFSJ0_49375</name>
</gene>
<accession>A0ABW4GS21</accession>
<sequence>MTTLVTGARGAVATELIALLRRRGLPVRPASRQPVDSSIATCDLSDPATFPAALAGVTSVFLYAEPSHIDAFVKEATAAGVEHIVLLSSSSVLAPDAQASPLAKSHLDVERAVTAAPVRGTLLRPGTFAGNALAWSWPVKAGNPVSLPFPNSSNDPIHEADIAEAAAAVLTDPALAGRPYWLTGPESITFAEQIAILSHVTGTDIAIKNVTREEWKAEMADYIPEAFADSLLDWWQSNDGVPAEITTDLERLIGRPGRTFATWAADHVGDFTG</sequence>
<evidence type="ECO:0000259" key="1">
    <source>
        <dbReference type="Pfam" id="PF13460"/>
    </source>
</evidence>
<dbReference type="RefSeq" id="WP_219532277.1">
    <property type="nucleotide sequence ID" value="NZ_JAHKRM010000013.1"/>
</dbReference>
<dbReference type="Pfam" id="PF13460">
    <property type="entry name" value="NAD_binding_10"/>
    <property type="match status" value="1"/>
</dbReference>
<dbReference type="Proteomes" id="UP001597097">
    <property type="component" value="Unassembled WGS sequence"/>
</dbReference>
<dbReference type="PANTHER" id="PTHR43162:SF1">
    <property type="entry name" value="PRESTALK A DIFFERENTIATION PROTEIN A"/>
    <property type="match status" value="1"/>
</dbReference>
<dbReference type="InterPro" id="IPR016040">
    <property type="entry name" value="NAD(P)-bd_dom"/>
</dbReference>
<organism evidence="2 3">
    <name type="scientific">Nonomuraea guangzhouensis</name>
    <dbReference type="NCBI Taxonomy" id="1291555"/>
    <lineage>
        <taxon>Bacteria</taxon>
        <taxon>Bacillati</taxon>
        <taxon>Actinomycetota</taxon>
        <taxon>Actinomycetes</taxon>
        <taxon>Streptosporangiales</taxon>
        <taxon>Streptosporangiaceae</taxon>
        <taxon>Nonomuraea</taxon>
    </lineage>
</organism>
<reference evidence="3" key="1">
    <citation type="journal article" date="2019" name="Int. J. Syst. Evol. Microbiol.">
        <title>The Global Catalogue of Microorganisms (GCM) 10K type strain sequencing project: providing services to taxonomists for standard genome sequencing and annotation.</title>
        <authorList>
            <consortium name="The Broad Institute Genomics Platform"/>
            <consortium name="The Broad Institute Genome Sequencing Center for Infectious Disease"/>
            <person name="Wu L."/>
            <person name="Ma J."/>
        </authorList>
    </citation>
    <scope>NUCLEOTIDE SEQUENCE [LARGE SCALE GENOMIC DNA]</scope>
    <source>
        <strain evidence="3">CGMCC 1.15399</strain>
    </source>
</reference>
<evidence type="ECO:0000313" key="2">
    <source>
        <dbReference type="EMBL" id="MFD1545128.1"/>
    </source>
</evidence>
<comment type="caution">
    <text evidence="2">The sequence shown here is derived from an EMBL/GenBank/DDBJ whole genome shotgun (WGS) entry which is preliminary data.</text>
</comment>
<keyword evidence="3" id="KW-1185">Reference proteome</keyword>
<dbReference type="PANTHER" id="PTHR43162">
    <property type="match status" value="1"/>
</dbReference>
<proteinExistence type="predicted"/>
<evidence type="ECO:0000313" key="3">
    <source>
        <dbReference type="Proteomes" id="UP001597097"/>
    </source>
</evidence>
<dbReference type="EMBL" id="JBHUCM010000047">
    <property type="protein sequence ID" value="MFD1545128.1"/>
    <property type="molecule type" value="Genomic_DNA"/>
</dbReference>
<dbReference type="InterPro" id="IPR051604">
    <property type="entry name" value="Ergot_Alk_Oxidoreductase"/>
</dbReference>